<protein>
    <submittedName>
        <fullName evidence="1">Uncharacterized protein</fullName>
    </submittedName>
</protein>
<dbReference type="SUPFAM" id="SSF140996">
    <property type="entry name" value="Hermes dimerisation domain"/>
    <property type="match status" value="1"/>
</dbReference>
<accession>A0A5C2RMM5</accession>
<gene>
    <name evidence="1" type="ORF">L227DRAFT_514353</name>
</gene>
<dbReference type="EMBL" id="ML122342">
    <property type="protein sequence ID" value="RPD52743.1"/>
    <property type="molecule type" value="Genomic_DNA"/>
</dbReference>
<dbReference type="OrthoDB" id="2677917at2759"/>
<dbReference type="Proteomes" id="UP000313359">
    <property type="component" value="Unassembled WGS sequence"/>
</dbReference>
<proteinExistence type="predicted"/>
<evidence type="ECO:0000313" key="1">
    <source>
        <dbReference type="EMBL" id="RPD52743.1"/>
    </source>
</evidence>
<dbReference type="AlphaFoldDB" id="A0A5C2RMM5"/>
<organism evidence="1 2">
    <name type="scientific">Lentinus tigrinus ALCF2SS1-6</name>
    <dbReference type="NCBI Taxonomy" id="1328759"/>
    <lineage>
        <taxon>Eukaryota</taxon>
        <taxon>Fungi</taxon>
        <taxon>Dikarya</taxon>
        <taxon>Basidiomycota</taxon>
        <taxon>Agaricomycotina</taxon>
        <taxon>Agaricomycetes</taxon>
        <taxon>Polyporales</taxon>
        <taxon>Polyporaceae</taxon>
        <taxon>Lentinus</taxon>
    </lineage>
</organism>
<reference evidence="1" key="1">
    <citation type="journal article" date="2018" name="Genome Biol. Evol.">
        <title>Genomics and development of Lentinus tigrinus, a white-rot wood-decaying mushroom with dimorphic fruiting bodies.</title>
        <authorList>
            <person name="Wu B."/>
            <person name="Xu Z."/>
            <person name="Knudson A."/>
            <person name="Carlson A."/>
            <person name="Chen N."/>
            <person name="Kovaka S."/>
            <person name="LaButti K."/>
            <person name="Lipzen A."/>
            <person name="Pennachio C."/>
            <person name="Riley R."/>
            <person name="Schakwitz W."/>
            <person name="Umezawa K."/>
            <person name="Ohm R.A."/>
            <person name="Grigoriev I.V."/>
            <person name="Nagy L.G."/>
            <person name="Gibbons J."/>
            <person name="Hibbett D."/>
        </authorList>
    </citation>
    <scope>NUCLEOTIDE SEQUENCE [LARGE SCALE GENOMIC DNA]</scope>
    <source>
        <strain evidence="1">ALCF2SS1-6</strain>
    </source>
</reference>
<keyword evidence="2" id="KW-1185">Reference proteome</keyword>
<evidence type="ECO:0000313" key="2">
    <source>
        <dbReference type="Proteomes" id="UP000313359"/>
    </source>
</evidence>
<sequence length="54" mass="6069">ETCTEIVKRVLESLHPFKIAKDCGFLVLMKTGQPRYHMLSPLTVLHDVKTVSAS</sequence>
<name>A0A5C2RMM5_9APHY</name>
<feature type="non-terminal residue" evidence="1">
    <location>
        <position position="1"/>
    </location>
</feature>